<organism evidence="3 4">
    <name type="scientific">Flavobacterium silvaticum</name>
    <dbReference type="NCBI Taxonomy" id="1852020"/>
    <lineage>
        <taxon>Bacteria</taxon>
        <taxon>Pseudomonadati</taxon>
        <taxon>Bacteroidota</taxon>
        <taxon>Flavobacteriia</taxon>
        <taxon>Flavobacteriales</taxon>
        <taxon>Flavobacteriaceae</taxon>
        <taxon>Flavobacterium</taxon>
    </lineage>
</organism>
<keyword evidence="3" id="KW-0378">Hydrolase</keyword>
<name>A0A972FNM1_9FLAO</name>
<reference evidence="3" key="1">
    <citation type="submission" date="2020-02" db="EMBL/GenBank/DDBJ databases">
        <title>Flavobacterium sp. genome.</title>
        <authorList>
            <person name="Jung H.S."/>
            <person name="Baek J.H."/>
            <person name="Jeon C.O."/>
        </authorList>
    </citation>
    <scope>NUCLEOTIDE SEQUENCE</scope>
    <source>
        <strain evidence="3">SE-s28</strain>
    </source>
</reference>
<evidence type="ECO:0000313" key="4">
    <source>
        <dbReference type="Proteomes" id="UP000712080"/>
    </source>
</evidence>
<keyword evidence="3" id="KW-0645">Protease</keyword>
<evidence type="ECO:0000259" key="2">
    <source>
        <dbReference type="Pfam" id="PF14343"/>
    </source>
</evidence>
<protein>
    <submittedName>
        <fullName evidence="3">Protease complex subunit PrcB family protein</fullName>
    </submittedName>
</protein>
<evidence type="ECO:0000313" key="3">
    <source>
        <dbReference type="EMBL" id="NMH29028.1"/>
    </source>
</evidence>
<sequence>MKKVICLFSVILVVSCSAPKATTGTKPLFEVLTTSEYGGGNFQFYETLTTEQEIQMLLNDKKLKGKVQPSDVQTANFVLLNMGEKNTGGYSITVESAQEFPDKIVVKVKETKPDGMATMAITNPYAIVKINSKKPIVFE</sequence>
<keyword evidence="1" id="KW-0732">Signal</keyword>
<keyword evidence="4" id="KW-1185">Reference proteome</keyword>
<dbReference type="PROSITE" id="PS51257">
    <property type="entry name" value="PROKAR_LIPOPROTEIN"/>
    <property type="match status" value="1"/>
</dbReference>
<feature type="chain" id="PRO_5036823044" evidence="1">
    <location>
        <begin position="21"/>
        <end position="139"/>
    </location>
</feature>
<proteinExistence type="predicted"/>
<feature type="signal peptide" evidence="1">
    <location>
        <begin position="1"/>
        <end position="20"/>
    </location>
</feature>
<dbReference type="AlphaFoldDB" id="A0A972FNM1"/>
<dbReference type="GO" id="GO:0006508">
    <property type="term" value="P:proteolysis"/>
    <property type="evidence" value="ECO:0007669"/>
    <property type="project" value="UniProtKB-KW"/>
</dbReference>
<dbReference type="InterPro" id="IPR025748">
    <property type="entry name" value="PrcB_C_dom"/>
</dbReference>
<dbReference type="RefSeq" id="WP_169528126.1">
    <property type="nucleotide sequence ID" value="NZ_JAAMPU010000107.1"/>
</dbReference>
<accession>A0A972FNM1</accession>
<feature type="domain" description="PrcB C-terminal" evidence="2">
    <location>
        <begin position="77"/>
        <end position="131"/>
    </location>
</feature>
<evidence type="ECO:0000256" key="1">
    <source>
        <dbReference type="SAM" id="SignalP"/>
    </source>
</evidence>
<dbReference type="Pfam" id="PF14343">
    <property type="entry name" value="PrcB_C"/>
    <property type="match status" value="1"/>
</dbReference>
<comment type="caution">
    <text evidence="3">The sequence shown here is derived from an EMBL/GenBank/DDBJ whole genome shotgun (WGS) entry which is preliminary data.</text>
</comment>
<dbReference type="Proteomes" id="UP000712080">
    <property type="component" value="Unassembled WGS sequence"/>
</dbReference>
<gene>
    <name evidence="3" type="ORF">G6047_13365</name>
</gene>
<dbReference type="EMBL" id="JAAMPU010000107">
    <property type="protein sequence ID" value="NMH29028.1"/>
    <property type="molecule type" value="Genomic_DNA"/>
</dbReference>
<dbReference type="GO" id="GO:0008233">
    <property type="term" value="F:peptidase activity"/>
    <property type="evidence" value="ECO:0007669"/>
    <property type="project" value="UniProtKB-KW"/>
</dbReference>